<keyword evidence="9" id="KW-1185">Reference proteome</keyword>
<organism evidence="9 10">
    <name type="scientific">Parascaris equorum</name>
    <name type="common">Equine roundworm</name>
    <dbReference type="NCBI Taxonomy" id="6256"/>
    <lineage>
        <taxon>Eukaryota</taxon>
        <taxon>Metazoa</taxon>
        <taxon>Ecdysozoa</taxon>
        <taxon>Nematoda</taxon>
        <taxon>Chromadorea</taxon>
        <taxon>Rhabditida</taxon>
        <taxon>Spirurina</taxon>
        <taxon>Ascaridomorpha</taxon>
        <taxon>Ascaridoidea</taxon>
        <taxon>Ascarididae</taxon>
        <taxon>Parascaris</taxon>
    </lineage>
</organism>
<evidence type="ECO:0000313" key="9">
    <source>
        <dbReference type="Proteomes" id="UP000887564"/>
    </source>
</evidence>
<comment type="similarity">
    <text evidence="2">Belongs to the inorganic phosphate transporter (PiT) (TC 2.A.20) family.</text>
</comment>
<dbReference type="GO" id="GO:0035435">
    <property type="term" value="P:phosphate ion transmembrane transport"/>
    <property type="evidence" value="ECO:0007669"/>
    <property type="project" value="TreeGrafter"/>
</dbReference>
<proteinExistence type="inferred from homology"/>
<keyword evidence="5 8" id="KW-0812">Transmembrane</keyword>
<keyword evidence="7 8" id="KW-0472">Membrane</keyword>
<dbReference type="PANTHER" id="PTHR11101">
    <property type="entry name" value="PHOSPHATE TRANSPORTER"/>
    <property type="match status" value="1"/>
</dbReference>
<dbReference type="GO" id="GO:0016020">
    <property type="term" value="C:membrane"/>
    <property type="evidence" value="ECO:0007669"/>
    <property type="project" value="UniProtKB-SubCell"/>
</dbReference>
<evidence type="ECO:0000313" key="10">
    <source>
        <dbReference type="WBParaSite" id="PEQ_0001327401-mRNA-1"/>
    </source>
</evidence>
<dbReference type="GO" id="GO:0005315">
    <property type="term" value="F:phosphate transmembrane transporter activity"/>
    <property type="evidence" value="ECO:0007669"/>
    <property type="project" value="InterPro"/>
</dbReference>
<accession>A0A914S7V2</accession>
<evidence type="ECO:0000256" key="3">
    <source>
        <dbReference type="ARBA" id="ARBA00022448"/>
    </source>
</evidence>
<evidence type="ECO:0000256" key="7">
    <source>
        <dbReference type="ARBA" id="ARBA00023136"/>
    </source>
</evidence>
<name>A0A914S7V2_PAREQ</name>
<keyword evidence="3" id="KW-0813">Transport</keyword>
<dbReference type="Proteomes" id="UP000887564">
    <property type="component" value="Unplaced"/>
</dbReference>
<comment type="subcellular location">
    <subcellularLocation>
        <location evidence="1">Membrane</location>
        <topology evidence="1">Multi-pass membrane protein</topology>
    </subcellularLocation>
</comment>
<feature type="transmembrane region" description="Helical" evidence="8">
    <location>
        <begin position="43"/>
        <end position="61"/>
    </location>
</feature>
<dbReference type="PANTHER" id="PTHR11101:SF80">
    <property type="entry name" value="PHOSPHATE TRANSPORTER"/>
    <property type="match status" value="1"/>
</dbReference>
<evidence type="ECO:0000256" key="2">
    <source>
        <dbReference type="ARBA" id="ARBA00009916"/>
    </source>
</evidence>
<dbReference type="AlphaFoldDB" id="A0A914S7V2"/>
<dbReference type="Pfam" id="PF01384">
    <property type="entry name" value="PHO4"/>
    <property type="match status" value="1"/>
</dbReference>
<evidence type="ECO:0000256" key="5">
    <source>
        <dbReference type="ARBA" id="ARBA00022692"/>
    </source>
</evidence>
<evidence type="ECO:0000256" key="4">
    <source>
        <dbReference type="ARBA" id="ARBA00022592"/>
    </source>
</evidence>
<evidence type="ECO:0000256" key="6">
    <source>
        <dbReference type="ARBA" id="ARBA00022989"/>
    </source>
</evidence>
<sequence length="79" mass="8701">MHFTSLSKVSQGTGLQNNAIAPLVSLYAIYQEMSVLQKSHTPVWLLLYGASGMCVGLWLLGHRVIYTVGENLTKITPPR</sequence>
<dbReference type="WBParaSite" id="PEQ_0001327401-mRNA-1">
    <property type="protein sequence ID" value="PEQ_0001327401-mRNA-1"/>
    <property type="gene ID" value="PEQ_0001327401"/>
</dbReference>
<reference evidence="10" key="1">
    <citation type="submission" date="2022-11" db="UniProtKB">
        <authorList>
            <consortium name="WormBaseParasite"/>
        </authorList>
    </citation>
    <scope>IDENTIFICATION</scope>
</reference>
<evidence type="ECO:0000256" key="8">
    <source>
        <dbReference type="SAM" id="Phobius"/>
    </source>
</evidence>
<keyword evidence="4" id="KW-0592">Phosphate transport</keyword>
<protein>
    <submittedName>
        <fullName evidence="10">Uncharacterized protein</fullName>
    </submittedName>
</protein>
<evidence type="ECO:0000256" key="1">
    <source>
        <dbReference type="ARBA" id="ARBA00004141"/>
    </source>
</evidence>
<keyword evidence="6 8" id="KW-1133">Transmembrane helix</keyword>
<dbReference type="InterPro" id="IPR001204">
    <property type="entry name" value="Phos_transporter"/>
</dbReference>